<dbReference type="InterPro" id="IPR011009">
    <property type="entry name" value="Kinase-like_dom_sf"/>
</dbReference>
<reference evidence="7 8" key="1">
    <citation type="submission" date="2019-03" db="EMBL/GenBank/DDBJ databases">
        <title>Single cell metagenomics reveals metabolic interactions within the superorganism composed of flagellate Streblomastix strix and complex community of Bacteroidetes bacteria on its surface.</title>
        <authorList>
            <person name="Treitli S.C."/>
            <person name="Kolisko M."/>
            <person name="Husnik F."/>
            <person name="Keeling P."/>
            <person name="Hampl V."/>
        </authorList>
    </citation>
    <scope>NUCLEOTIDE SEQUENCE [LARGE SCALE GENOMIC DNA]</scope>
    <source>
        <strain evidence="7">ST1C</strain>
    </source>
</reference>
<gene>
    <name evidence="7" type="ORF">EZS28_028363</name>
</gene>
<evidence type="ECO:0000256" key="3">
    <source>
        <dbReference type="ARBA" id="ARBA00022777"/>
    </source>
</evidence>
<dbReference type="SUPFAM" id="SSF56112">
    <property type="entry name" value="Protein kinase-like (PK-like)"/>
    <property type="match status" value="1"/>
</dbReference>
<dbReference type="EMBL" id="SNRW01010754">
    <property type="protein sequence ID" value="KAA6376110.1"/>
    <property type="molecule type" value="Genomic_DNA"/>
</dbReference>
<keyword evidence="3 7" id="KW-0418">Kinase</keyword>
<protein>
    <submittedName>
        <fullName evidence="7">Putative serine/threonine-protein kinase Nek3</fullName>
    </submittedName>
</protein>
<dbReference type="GO" id="GO:0004674">
    <property type="term" value="F:protein serine/threonine kinase activity"/>
    <property type="evidence" value="ECO:0007669"/>
    <property type="project" value="InterPro"/>
</dbReference>
<dbReference type="InterPro" id="IPR000719">
    <property type="entry name" value="Prot_kinase_dom"/>
</dbReference>
<dbReference type="Gene3D" id="1.10.510.10">
    <property type="entry name" value="Transferase(Phosphotransferase) domain 1"/>
    <property type="match status" value="1"/>
</dbReference>
<comment type="caution">
    <text evidence="7">The sequence shown here is derived from an EMBL/GenBank/DDBJ whole genome shotgun (WGS) entry which is preliminary data.</text>
</comment>
<dbReference type="PANTHER" id="PTHR24348:SF22">
    <property type="entry name" value="NON-SPECIFIC SERINE_THREONINE PROTEIN KINASE"/>
    <property type="match status" value="1"/>
</dbReference>
<dbReference type="Proteomes" id="UP000324800">
    <property type="component" value="Unassembled WGS sequence"/>
</dbReference>
<organism evidence="7 8">
    <name type="scientific">Streblomastix strix</name>
    <dbReference type="NCBI Taxonomy" id="222440"/>
    <lineage>
        <taxon>Eukaryota</taxon>
        <taxon>Metamonada</taxon>
        <taxon>Preaxostyla</taxon>
        <taxon>Oxymonadida</taxon>
        <taxon>Streblomastigidae</taxon>
        <taxon>Streblomastix</taxon>
    </lineage>
</organism>
<dbReference type="GO" id="GO:0016020">
    <property type="term" value="C:membrane"/>
    <property type="evidence" value="ECO:0007669"/>
    <property type="project" value="TreeGrafter"/>
</dbReference>
<dbReference type="GO" id="GO:0005524">
    <property type="term" value="F:ATP binding"/>
    <property type="evidence" value="ECO:0007669"/>
    <property type="project" value="UniProtKB-KW"/>
</dbReference>
<dbReference type="InterPro" id="IPR008271">
    <property type="entry name" value="Ser/Thr_kinase_AS"/>
</dbReference>
<feature type="domain" description="Protein kinase" evidence="6">
    <location>
        <begin position="1"/>
        <end position="206"/>
    </location>
</feature>
<evidence type="ECO:0000259" key="6">
    <source>
        <dbReference type="PROSITE" id="PS50011"/>
    </source>
</evidence>
<evidence type="ECO:0000256" key="2">
    <source>
        <dbReference type="ARBA" id="ARBA00022741"/>
    </source>
</evidence>
<name>A0A5J4V166_9EUKA</name>
<evidence type="ECO:0000256" key="5">
    <source>
        <dbReference type="SAM" id="MobiDB-lite"/>
    </source>
</evidence>
<feature type="non-terminal residue" evidence="7">
    <location>
        <position position="1"/>
    </location>
</feature>
<feature type="compositionally biased region" description="Polar residues" evidence="5">
    <location>
        <begin position="306"/>
        <end position="320"/>
    </location>
</feature>
<dbReference type="GO" id="GO:0005829">
    <property type="term" value="C:cytosol"/>
    <property type="evidence" value="ECO:0007669"/>
    <property type="project" value="TreeGrafter"/>
</dbReference>
<dbReference type="AlphaFoldDB" id="A0A5J4V166"/>
<feature type="compositionally biased region" description="Basic and acidic residues" evidence="5">
    <location>
        <begin position="265"/>
        <end position="291"/>
    </location>
</feature>
<dbReference type="SMART" id="SM00220">
    <property type="entry name" value="S_TKc"/>
    <property type="match status" value="1"/>
</dbReference>
<dbReference type="PANTHER" id="PTHR24348">
    <property type="entry name" value="SERINE/THREONINE-PROTEIN KINASE UNC-51-RELATED"/>
    <property type="match status" value="1"/>
</dbReference>
<keyword evidence="4" id="KW-0067">ATP-binding</keyword>
<dbReference type="GO" id="GO:0010506">
    <property type="term" value="P:regulation of autophagy"/>
    <property type="evidence" value="ECO:0007669"/>
    <property type="project" value="InterPro"/>
</dbReference>
<evidence type="ECO:0000256" key="1">
    <source>
        <dbReference type="ARBA" id="ARBA00022679"/>
    </source>
</evidence>
<proteinExistence type="predicted"/>
<dbReference type="OrthoDB" id="79687at2759"/>
<evidence type="ECO:0000256" key="4">
    <source>
        <dbReference type="ARBA" id="ARBA00022840"/>
    </source>
</evidence>
<accession>A0A5J4V166</accession>
<evidence type="ECO:0000313" key="7">
    <source>
        <dbReference type="EMBL" id="KAA6376110.1"/>
    </source>
</evidence>
<evidence type="ECO:0000313" key="8">
    <source>
        <dbReference type="Proteomes" id="UP000324800"/>
    </source>
</evidence>
<sequence>NQAKSPYTVNLIDTFPQQFDLCLVLEYCPGGNLRDMIDKNIKKMSIKDRKMKGYRYGYQILMGTNVLHSKGIIHRDLKPENILIDRYGNIKIADFGLASKLPSKSYLHAAGTKNYAPPETEQNRMTSESDVWSIGVIIIEVITGEHPFEGRTQTETLSNISSGKYKPLPDYINGELKIMLESMISKIPSQRPSVQSLLESNIMQLVSVIEKSNEEKESQQSNEQLNKENKELKSKVQLLEVEKEKVKQENVKALSEKDKTIAEKEQEKQKEIQEKQKAQSELERQKAKTNESQELVKVFQQQVESTQSENSRLTSENQQLKAELSKLRPQTTSPKEQSKPKPKTQQIQQSVPSSLSIITYYSIIPDPDHVKQQENKIIRTNEGILSTVAFNPVITSGIVRFGGFFKDHPNGYFNFGITDSSAVFGSNDGPYEGENGKKTVRYFNLGDLYHIGYNYISGNSRIEENKTIAMEVNMNIRPRTLTFFYDNQEQPLSVINIPSSIRFYIFLYDSNSSFTITQFENFQYSSAKGGIKGQRIVDWGKEWKK</sequence>
<dbReference type="GO" id="GO:0000045">
    <property type="term" value="P:autophagosome assembly"/>
    <property type="evidence" value="ECO:0007669"/>
    <property type="project" value="TreeGrafter"/>
</dbReference>
<feature type="region of interest" description="Disordered" evidence="5">
    <location>
        <begin position="306"/>
        <end position="351"/>
    </location>
</feature>
<dbReference type="PROSITE" id="PS00108">
    <property type="entry name" value="PROTEIN_KINASE_ST"/>
    <property type="match status" value="1"/>
</dbReference>
<keyword evidence="2" id="KW-0547">Nucleotide-binding</keyword>
<keyword evidence="1" id="KW-0808">Transferase</keyword>
<dbReference type="Pfam" id="PF00069">
    <property type="entry name" value="Pkinase"/>
    <property type="match status" value="1"/>
</dbReference>
<dbReference type="PROSITE" id="PS50011">
    <property type="entry name" value="PROTEIN_KINASE_DOM"/>
    <property type="match status" value="1"/>
</dbReference>
<feature type="region of interest" description="Disordered" evidence="5">
    <location>
        <begin position="265"/>
        <end position="293"/>
    </location>
</feature>
<dbReference type="GO" id="GO:0000407">
    <property type="term" value="C:phagophore assembly site"/>
    <property type="evidence" value="ECO:0007669"/>
    <property type="project" value="TreeGrafter"/>
</dbReference>
<dbReference type="InterPro" id="IPR045269">
    <property type="entry name" value="Atg1-like"/>
</dbReference>
<dbReference type="GO" id="GO:0005776">
    <property type="term" value="C:autophagosome"/>
    <property type="evidence" value="ECO:0007669"/>
    <property type="project" value="TreeGrafter"/>
</dbReference>